<dbReference type="AlphaFoldDB" id="A0A6N6M6K6"/>
<evidence type="ECO:0000313" key="2">
    <source>
        <dbReference type="EMBL" id="KAB1063941.1"/>
    </source>
</evidence>
<dbReference type="InterPro" id="IPR015032">
    <property type="entry name" value="ThsB__TIR-like_domain"/>
</dbReference>
<dbReference type="Proteomes" id="UP000435357">
    <property type="component" value="Unassembled WGS sequence"/>
</dbReference>
<dbReference type="Pfam" id="PF08937">
    <property type="entry name" value="ThsB_TIR"/>
    <property type="match status" value="1"/>
</dbReference>
<dbReference type="Gene3D" id="3.40.50.11200">
    <property type="match status" value="1"/>
</dbReference>
<proteinExistence type="predicted"/>
<evidence type="ECO:0000313" key="3">
    <source>
        <dbReference type="Proteomes" id="UP000435357"/>
    </source>
</evidence>
<sequence>MPNRTGTYIAFAAEGGKNVTETDFRYYNLLKGWDKMKNREFKIVNSHDKIRLIRGWSSEPTIVRTLKERMKASKRFMLLVGDKTKLDDDYIPFEIEYAVKKCGLPVIICFVNERNRLTTKTYRTELDKLIPKTLRDLMKNKEVKTIHIPFRERIMSKALDDYDFNNMPNHSSGLYTEKVYDNLYDKGEI</sequence>
<accession>A0A6N6M6K6</accession>
<keyword evidence="3" id="KW-1185">Reference proteome</keyword>
<gene>
    <name evidence="2" type="ORF">F3059_07850</name>
</gene>
<protein>
    <recommendedName>
        <fullName evidence="1">Thoeris protein ThsB TIR-like domain-containing protein</fullName>
    </recommendedName>
</protein>
<dbReference type="EMBL" id="WACR01000006">
    <property type="protein sequence ID" value="KAB1063941.1"/>
    <property type="molecule type" value="Genomic_DNA"/>
</dbReference>
<reference evidence="2 3" key="1">
    <citation type="submission" date="2019-09" db="EMBL/GenBank/DDBJ databases">
        <title>Genomes of Cryomorphaceae.</title>
        <authorList>
            <person name="Bowman J.P."/>
        </authorList>
    </citation>
    <scope>NUCLEOTIDE SEQUENCE [LARGE SCALE GENOMIC DNA]</scope>
    <source>
        <strain evidence="2 3">KCTC 52047</strain>
    </source>
</reference>
<organism evidence="2 3">
    <name type="scientific">Salibacter halophilus</name>
    <dbReference type="NCBI Taxonomy" id="1803916"/>
    <lineage>
        <taxon>Bacteria</taxon>
        <taxon>Pseudomonadati</taxon>
        <taxon>Bacteroidota</taxon>
        <taxon>Flavobacteriia</taxon>
        <taxon>Flavobacteriales</taxon>
        <taxon>Salibacteraceae</taxon>
        <taxon>Salibacter</taxon>
    </lineage>
</organism>
<dbReference type="OrthoDB" id="1099430at2"/>
<name>A0A6N6M6K6_9FLAO</name>
<comment type="caution">
    <text evidence="2">The sequence shown here is derived from an EMBL/GenBank/DDBJ whole genome shotgun (WGS) entry which is preliminary data.</text>
</comment>
<feature type="domain" description="Thoeris protein ThsB TIR-like" evidence="1">
    <location>
        <begin position="8"/>
        <end position="112"/>
    </location>
</feature>
<evidence type="ECO:0000259" key="1">
    <source>
        <dbReference type="Pfam" id="PF08937"/>
    </source>
</evidence>
<dbReference type="RefSeq" id="WP_151167957.1">
    <property type="nucleotide sequence ID" value="NZ_WACR01000006.1"/>
</dbReference>